<protein>
    <submittedName>
        <fullName evidence="6">Uncharacterized protein</fullName>
    </submittedName>
</protein>
<comment type="caution">
    <text evidence="6">The sequence shown here is derived from an EMBL/GenBank/DDBJ whole genome shotgun (WGS) entry which is preliminary data.</text>
</comment>
<reference evidence="6" key="2">
    <citation type="submission" date="2023-02" db="EMBL/GenBank/DDBJ databases">
        <authorList>
            <consortium name="DOE Joint Genome Institute"/>
            <person name="Mondo S.J."/>
            <person name="Chang Y."/>
            <person name="Wang Y."/>
            <person name="Ahrendt S."/>
            <person name="Andreopoulos W."/>
            <person name="Barry K."/>
            <person name="Beard J."/>
            <person name="Benny G.L."/>
            <person name="Blankenship S."/>
            <person name="Bonito G."/>
            <person name="Cuomo C."/>
            <person name="Desiro A."/>
            <person name="Gervers K.A."/>
            <person name="Hundley H."/>
            <person name="Kuo A."/>
            <person name="LaButti K."/>
            <person name="Lang B.F."/>
            <person name="Lipzen A."/>
            <person name="O'Donnell K."/>
            <person name="Pangilinan J."/>
            <person name="Reynolds N."/>
            <person name="Sandor L."/>
            <person name="Smith M.W."/>
            <person name="Tsang A."/>
            <person name="Grigoriev I.V."/>
            <person name="Stajich J.E."/>
            <person name="Spatafora J.W."/>
        </authorList>
    </citation>
    <scope>NUCLEOTIDE SEQUENCE</scope>
    <source>
        <strain evidence="6">RSA 2281</strain>
    </source>
</reference>
<evidence type="ECO:0000256" key="4">
    <source>
        <dbReference type="ARBA" id="ARBA00023180"/>
    </source>
</evidence>
<dbReference type="SUPFAM" id="SSF69318">
    <property type="entry name" value="Integrin alpha N-terminal domain"/>
    <property type="match status" value="1"/>
</dbReference>
<evidence type="ECO:0000313" key="6">
    <source>
        <dbReference type="EMBL" id="KAI9247466.1"/>
    </source>
</evidence>
<dbReference type="AlphaFoldDB" id="A0AAD5P8I2"/>
<dbReference type="InterPro" id="IPR013519">
    <property type="entry name" value="Int_alpha_beta-p"/>
</dbReference>
<keyword evidence="2" id="KW-0677">Repeat</keyword>
<keyword evidence="3" id="KW-0378">Hydrolase</keyword>
<dbReference type="Gene3D" id="2.130.10.130">
    <property type="entry name" value="Integrin alpha, N-terminal"/>
    <property type="match status" value="2"/>
</dbReference>
<sequence length="729" mass="80981">MSHDVADVRWHSLQGLKSYFIEAMAEMDFHGDYEKAHMAADTGAEFTLQHSSTLNYINATWQVPVDDIVRIYERLYKNGQRQQTKVPSSDHLIYCITSAFAASKMDLEFGRFLFGYYGSKSPFLIEELVDYYKGGLQDMSASVAECHADMINALEEEKRSPDRLLCGSYFDDGNKYNQHKESRPTNNRINRQQENIQKIIGDVVEQTFDDEHGVLTLSFLPNKYLSAIGNSITTTGADDTQLPTLEYFQPPKKSLLQLPIIINDFWKPKKRPTCTDLRQVDDDWVEEERKNRHTRPPTAVTLSLPESSVGIGYATAMGDLDADGERELIISAPYHGPSTQQIMSGAVFVLNGTHTLLNSKKPSGTSTAVIDDIRDASRVVLMGTEKRARFGWSMATVDLNGDGIDDLAVAAPFANENQGYISIFYGRKNTGITSKPDLHIQLPHTEGFGLVMSGLDINGDGYKDVVVGCPFCTVAGRLQAGSVHIFLSSKHSVTVPSHINQADMTIYSTLPTPFEHFGNALEFSPSTANKLLLVGAPGYNINNNDGIRAGRVYAFAMKPWLSLAWTMEGTIKFQHFGSVILLNKSQQLLAISSPSEETKKGLLRRWQAGTVRTYDWVKLQKVTTKTIDLKQHLVGQMEGQQSAGHLGSSLAFFDNGLWVGEPMANGERGRVHRWSFNDDSVSCIKNANTMGRFGSHIQTIENDILGITSQYYSQGARFAGAVHLVQQNV</sequence>
<keyword evidence="7" id="KW-1185">Reference proteome</keyword>
<evidence type="ECO:0000256" key="3">
    <source>
        <dbReference type="ARBA" id="ARBA00022801"/>
    </source>
</evidence>
<dbReference type="GO" id="GO:0005615">
    <property type="term" value="C:extracellular space"/>
    <property type="evidence" value="ECO:0007669"/>
    <property type="project" value="TreeGrafter"/>
</dbReference>
<dbReference type="PANTHER" id="PTHR23221:SF7">
    <property type="entry name" value="PHOSPHATIDYLINOSITOL-GLYCAN-SPECIFIC PHOSPHOLIPASE D"/>
    <property type="match status" value="1"/>
</dbReference>
<reference evidence="6" key="1">
    <citation type="journal article" date="2022" name="IScience">
        <title>Evolution of zygomycete secretomes and the origins of terrestrial fungal ecologies.</title>
        <authorList>
            <person name="Chang Y."/>
            <person name="Wang Y."/>
            <person name="Mondo S."/>
            <person name="Ahrendt S."/>
            <person name="Andreopoulos W."/>
            <person name="Barry K."/>
            <person name="Beard J."/>
            <person name="Benny G.L."/>
            <person name="Blankenship S."/>
            <person name="Bonito G."/>
            <person name="Cuomo C."/>
            <person name="Desiro A."/>
            <person name="Gervers K.A."/>
            <person name="Hundley H."/>
            <person name="Kuo A."/>
            <person name="LaButti K."/>
            <person name="Lang B.F."/>
            <person name="Lipzen A."/>
            <person name="O'Donnell K."/>
            <person name="Pangilinan J."/>
            <person name="Reynolds N."/>
            <person name="Sandor L."/>
            <person name="Smith M.E."/>
            <person name="Tsang A."/>
            <person name="Grigoriev I.V."/>
            <person name="Stajich J.E."/>
            <person name="Spatafora J.W."/>
        </authorList>
    </citation>
    <scope>NUCLEOTIDE SEQUENCE</scope>
    <source>
        <strain evidence="6">RSA 2281</strain>
    </source>
</reference>
<dbReference type="GO" id="GO:0031012">
    <property type="term" value="C:extracellular matrix"/>
    <property type="evidence" value="ECO:0007669"/>
    <property type="project" value="TreeGrafter"/>
</dbReference>
<dbReference type="SMART" id="SM00191">
    <property type="entry name" value="Int_alpha"/>
    <property type="match status" value="4"/>
</dbReference>
<dbReference type="EMBL" id="JAIXMP010000042">
    <property type="protein sequence ID" value="KAI9247466.1"/>
    <property type="molecule type" value="Genomic_DNA"/>
</dbReference>
<evidence type="ECO:0000256" key="5">
    <source>
        <dbReference type="PROSITE-ProRule" id="PRU00803"/>
    </source>
</evidence>
<dbReference type="GO" id="GO:0008305">
    <property type="term" value="C:integrin complex"/>
    <property type="evidence" value="ECO:0007669"/>
    <property type="project" value="InterPro"/>
</dbReference>
<keyword evidence="1" id="KW-0732">Signal</keyword>
<dbReference type="PROSITE" id="PS51470">
    <property type="entry name" value="FG_GAP"/>
    <property type="match status" value="2"/>
</dbReference>
<dbReference type="InterPro" id="IPR000413">
    <property type="entry name" value="Integrin_alpha"/>
</dbReference>
<dbReference type="GO" id="GO:0007155">
    <property type="term" value="P:cell adhesion"/>
    <property type="evidence" value="ECO:0007669"/>
    <property type="project" value="InterPro"/>
</dbReference>
<dbReference type="PANTHER" id="PTHR23221">
    <property type="entry name" value="GLYCOSYLPHOSPHATIDYLINOSITOL PHOSPHOLIPASE D"/>
    <property type="match status" value="1"/>
</dbReference>
<dbReference type="Proteomes" id="UP001209540">
    <property type="component" value="Unassembled WGS sequence"/>
</dbReference>
<gene>
    <name evidence="6" type="ORF">BDA99DRAFT_525975</name>
</gene>
<evidence type="ECO:0000256" key="2">
    <source>
        <dbReference type="ARBA" id="ARBA00022737"/>
    </source>
</evidence>
<dbReference type="PRINTS" id="PR01185">
    <property type="entry name" value="INTEGRINA"/>
</dbReference>
<proteinExistence type="predicted"/>
<keyword evidence="4" id="KW-0325">Glycoprotein</keyword>
<accession>A0AAD5P8I2</accession>
<feature type="repeat" description="FG-GAP" evidence="5">
    <location>
        <begin position="376"/>
        <end position="433"/>
    </location>
</feature>
<feature type="repeat" description="FG-GAP" evidence="5">
    <location>
        <begin position="435"/>
        <end position="495"/>
    </location>
</feature>
<name>A0AAD5P8I2_9FUNG</name>
<dbReference type="InterPro" id="IPR028994">
    <property type="entry name" value="Integrin_alpha_N"/>
</dbReference>
<organism evidence="6 7">
    <name type="scientific">Phascolomyces articulosus</name>
    <dbReference type="NCBI Taxonomy" id="60185"/>
    <lineage>
        <taxon>Eukaryota</taxon>
        <taxon>Fungi</taxon>
        <taxon>Fungi incertae sedis</taxon>
        <taxon>Mucoromycota</taxon>
        <taxon>Mucoromycotina</taxon>
        <taxon>Mucoromycetes</taxon>
        <taxon>Mucorales</taxon>
        <taxon>Lichtheimiaceae</taxon>
        <taxon>Phascolomyces</taxon>
    </lineage>
</organism>
<dbReference type="GO" id="GO:0004621">
    <property type="term" value="F:glycosylphosphatidylinositol phospholipase D activity"/>
    <property type="evidence" value="ECO:0007669"/>
    <property type="project" value="TreeGrafter"/>
</dbReference>
<evidence type="ECO:0000313" key="7">
    <source>
        <dbReference type="Proteomes" id="UP001209540"/>
    </source>
</evidence>
<dbReference type="Pfam" id="PF01839">
    <property type="entry name" value="FG-GAP"/>
    <property type="match status" value="1"/>
</dbReference>
<dbReference type="InterPro" id="IPR013517">
    <property type="entry name" value="FG-GAP"/>
</dbReference>
<evidence type="ECO:0000256" key="1">
    <source>
        <dbReference type="ARBA" id="ARBA00022729"/>
    </source>
</evidence>